<keyword evidence="6" id="KW-1185">Reference proteome</keyword>
<evidence type="ECO:0000313" key="5">
    <source>
        <dbReference type="EMBL" id="MBC5767316.1"/>
    </source>
</evidence>
<dbReference type="Pfam" id="PF13193">
    <property type="entry name" value="AMP-binding_C"/>
    <property type="match status" value="1"/>
</dbReference>
<evidence type="ECO:0000256" key="2">
    <source>
        <dbReference type="ARBA" id="ARBA00022598"/>
    </source>
</evidence>
<reference evidence="5" key="1">
    <citation type="submission" date="2020-08" db="EMBL/GenBank/DDBJ databases">
        <title>Ramlibacter sp. GTP1 16S ribosomal RNA gene genome sequencing and assembly.</title>
        <authorList>
            <person name="Kang M."/>
        </authorList>
    </citation>
    <scope>NUCLEOTIDE SEQUENCE</scope>
    <source>
        <strain evidence="5">GTP1</strain>
    </source>
</reference>
<dbReference type="PROSITE" id="PS00455">
    <property type="entry name" value="AMP_BINDING"/>
    <property type="match status" value="1"/>
</dbReference>
<evidence type="ECO:0000259" key="3">
    <source>
        <dbReference type="Pfam" id="PF00501"/>
    </source>
</evidence>
<keyword evidence="2" id="KW-0436">Ligase</keyword>
<dbReference type="FunFam" id="3.30.300.30:FF:000008">
    <property type="entry name" value="2,3-dihydroxybenzoate-AMP ligase"/>
    <property type="match status" value="1"/>
</dbReference>
<dbReference type="PANTHER" id="PTHR43767:SF1">
    <property type="entry name" value="NONRIBOSOMAL PEPTIDE SYNTHASE PES1 (EUROFUNG)-RELATED"/>
    <property type="match status" value="1"/>
</dbReference>
<comment type="similarity">
    <text evidence="1">Belongs to the ATP-dependent AMP-binding enzyme family.</text>
</comment>
<dbReference type="InterPro" id="IPR000873">
    <property type="entry name" value="AMP-dep_synth/lig_dom"/>
</dbReference>
<dbReference type="InterPro" id="IPR025110">
    <property type="entry name" value="AMP-bd_C"/>
</dbReference>
<protein>
    <submittedName>
        <fullName evidence="5">Acyl-CoA synthetase</fullName>
    </submittedName>
</protein>
<comment type="caution">
    <text evidence="5">The sequence shown here is derived from an EMBL/GenBank/DDBJ whole genome shotgun (WGS) entry which is preliminary data.</text>
</comment>
<evidence type="ECO:0000259" key="4">
    <source>
        <dbReference type="Pfam" id="PF13193"/>
    </source>
</evidence>
<name>A0A923S4C0_9BURK</name>
<dbReference type="CDD" id="cd17631">
    <property type="entry name" value="FACL_FadD13-like"/>
    <property type="match status" value="1"/>
</dbReference>
<dbReference type="InterPro" id="IPR045851">
    <property type="entry name" value="AMP-bd_C_sf"/>
</dbReference>
<dbReference type="GO" id="GO:0016878">
    <property type="term" value="F:acid-thiol ligase activity"/>
    <property type="evidence" value="ECO:0007669"/>
    <property type="project" value="UniProtKB-ARBA"/>
</dbReference>
<dbReference type="RefSeq" id="WP_187083803.1">
    <property type="nucleotide sequence ID" value="NZ_JACORU010000010.1"/>
</dbReference>
<sequence length="519" mass="56878">MDPAIRRQTLADLLRRSSKRFPDKTAVVCGSTTWTYAQFDAVVDRVATGLARMGVVKASKVAVLSRNSHAFAALRFALARLGAVLVPINFMLKADEVAYILKHAGAQVLATDSGLAELARDAAKRDTWVKQFIWLPSEDPSEPAEGMKKFDDLAATEANVPEVDLSPGDVLQIVYTSGTESLPKGAMLTHDAVIWQYASCAIDAAIAGNDVMLHALPLYHCAQLDVFFGPGIYVGAKNVITSKPVPDNLLPLMEKHGINSFFAPPTVWIALLRSPLFDTTNLSTLRKGYYGASIMPVEVLKELKQRLPEVGFWNLYGQTEIAPLATLLGPDEQLTKPGSCGRPCINVETRVVDDLMRDVKPGEVGEIVHRSPHLMLGYFHDEERTKAAFHGGWFHSGDLATVDDEGYITVVDRKKDMIKTGGENVASREVEETIYRLPAVSEVAVIGVPHPKWVEAVMAVIVVKQGQQLTEQQVLDHCTQHMAGFKAPKSVVFTEALPKNPSGKLLKRELRDKFKAAFA</sequence>
<dbReference type="Gene3D" id="3.30.300.30">
    <property type="match status" value="1"/>
</dbReference>
<feature type="domain" description="AMP-binding enzyme C-terminal" evidence="4">
    <location>
        <begin position="429"/>
        <end position="504"/>
    </location>
</feature>
<dbReference type="NCBIfam" id="NF004837">
    <property type="entry name" value="PRK06187.1"/>
    <property type="match status" value="1"/>
</dbReference>
<dbReference type="InterPro" id="IPR050237">
    <property type="entry name" value="ATP-dep_AMP-bd_enzyme"/>
</dbReference>
<dbReference type="NCBIfam" id="NF006182">
    <property type="entry name" value="PRK08316.1"/>
    <property type="match status" value="1"/>
</dbReference>
<evidence type="ECO:0000313" key="6">
    <source>
        <dbReference type="Proteomes" id="UP000596827"/>
    </source>
</evidence>
<proteinExistence type="inferred from homology"/>
<feature type="domain" description="AMP-dependent synthetase/ligase" evidence="3">
    <location>
        <begin position="15"/>
        <end position="379"/>
    </location>
</feature>
<organism evidence="5 6">
    <name type="scientific">Ramlibacter albus</name>
    <dbReference type="NCBI Taxonomy" id="2079448"/>
    <lineage>
        <taxon>Bacteria</taxon>
        <taxon>Pseudomonadati</taxon>
        <taxon>Pseudomonadota</taxon>
        <taxon>Betaproteobacteria</taxon>
        <taxon>Burkholderiales</taxon>
        <taxon>Comamonadaceae</taxon>
        <taxon>Ramlibacter</taxon>
    </lineage>
</organism>
<accession>A0A923S4C0</accession>
<dbReference type="Proteomes" id="UP000596827">
    <property type="component" value="Unassembled WGS sequence"/>
</dbReference>
<dbReference type="InterPro" id="IPR042099">
    <property type="entry name" value="ANL_N_sf"/>
</dbReference>
<gene>
    <name evidence="5" type="ORF">H8R02_22805</name>
</gene>
<dbReference type="Gene3D" id="3.40.50.12780">
    <property type="entry name" value="N-terminal domain of ligase-like"/>
    <property type="match status" value="1"/>
</dbReference>
<dbReference type="AlphaFoldDB" id="A0A923S4C0"/>
<dbReference type="Pfam" id="PF00501">
    <property type="entry name" value="AMP-binding"/>
    <property type="match status" value="1"/>
</dbReference>
<dbReference type="SUPFAM" id="SSF56801">
    <property type="entry name" value="Acetyl-CoA synthetase-like"/>
    <property type="match status" value="1"/>
</dbReference>
<dbReference type="PANTHER" id="PTHR43767">
    <property type="entry name" value="LONG-CHAIN-FATTY-ACID--COA LIGASE"/>
    <property type="match status" value="1"/>
</dbReference>
<dbReference type="EMBL" id="JACORU010000010">
    <property type="protein sequence ID" value="MBC5767316.1"/>
    <property type="molecule type" value="Genomic_DNA"/>
</dbReference>
<evidence type="ECO:0000256" key="1">
    <source>
        <dbReference type="ARBA" id="ARBA00006432"/>
    </source>
</evidence>
<dbReference type="InterPro" id="IPR020845">
    <property type="entry name" value="AMP-binding_CS"/>
</dbReference>